<protein>
    <submittedName>
        <fullName evidence="3">Mammalian cell entry protein</fullName>
    </submittedName>
</protein>
<dbReference type="AlphaFoldDB" id="A0A7I7XYY1"/>
<dbReference type="InterPro" id="IPR005693">
    <property type="entry name" value="Mce"/>
</dbReference>
<dbReference type="PANTHER" id="PTHR33371">
    <property type="entry name" value="INTERMEMBRANE PHOSPHOLIPID TRANSPORT SYSTEM BINDING PROTEIN MLAD-RELATED"/>
    <property type="match status" value="1"/>
</dbReference>
<dbReference type="InterPro" id="IPR024516">
    <property type="entry name" value="Mce_C"/>
</dbReference>
<reference evidence="3" key="1">
    <citation type="journal article" date="2019" name="Emerg. Microbes Infect.">
        <title>Comprehensive subspecies identification of 175 nontuberculous mycobacteria species based on 7547 genomic profiles.</title>
        <authorList>
            <person name="Matsumoto Y."/>
            <person name="Kinjo T."/>
            <person name="Motooka D."/>
            <person name="Nabeya D."/>
            <person name="Jung N."/>
            <person name="Uechi K."/>
            <person name="Horii T."/>
            <person name="Iida T."/>
            <person name="Fujita J."/>
            <person name="Nakamura S."/>
        </authorList>
    </citation>
    <scope>NUCLEOTIDE SEQUENCE [LARGE SCALE GENOMIC DNA]</scope>
    <source>
        <strain evidence="3">JCM 13671</strain>
    </source>
</reference>
<evidence type="ECO:0000313" key="3">
    <source>
        <dbReference type="EMBL" id="BBZ34560.1"/>
    </source>
</evidence>
<keyword evidence="4" id="KW-1185">Reference proteome</keyword>
<reference evidence="3" key="2">
    <citation type="submission" date="2020-02" db="EMBL/GenBank/DDBJ databases">
        <authorList>
            <person name="Matsumoto Y."/>
            <person name="Motooka D."/>
            <person name="Nakamura S."/>
        </authorList>
    </citation>
    <scope>NUCLEOTIDE SEQUENCE</scope>
    <source>
        <strain evidence="3">JCM 13671</strain>
    </source>
</reference>
<accession>A0A7I7XYY1</accession>
<dbReference type="GO" id="GO:0005576">
    <property type="term" value="C:extracellular region"/>
    <property type="evidence" value="ECO:0007669"/>
    <property type="project" value="TreeGrafter"/>
</dbReference>
<proteinExistence type="predicted"/>
<dbReference type="EMBL" id="AP022612">
    <property type="protein sequence ID" value="BBZ34560.1"/>
    <property type="molecule type" value="Genomic_DNA"/>
</dbReference>
<dbReference type="Pfam" id="PF02470">
    <property type="entry name" value="MlaD"/>
    <property type="match status" value="1"/>
</dbReference>
<sequence length="381" mass="40400">MDIRRITLRAKSVAALVAVTALALSGCQWKGLNSLPMPGTQGGGDGSYLVQAQLPDIGTIEPNSRVRVGDVNVGTITKIERQGWHALVTIRLNGDVELPANTTATVGQTSLLGSLHVELAPPTNVPPEGRLREGSLIPLDAGSSYPSTDQTLAALSLLLNGGGVGQIQDITAALATAFAGRESDLRSLIEQVDLFVGRLNTQTGDIIAASDSFNNLVGQLADQKPILDNAMRTIPDALAVLSERRENLTEAVDGFGKFSALAADTVNQTKQNLVSEIRSVGPVLKSLADAGPAMTRSLSLLATFPWPIENIDKVVRGDYLNTSVIFDLTLSRLGDGLLNGTRFEGDLTELEMQWGRTIGQLPSPYTAVNPLVAPYQFNQGP</sequence>
<gene>
    <name evidence="3" type="ORF">MCNF_31650</name>
</gene>
<evidence type="ECO:0000313" key="4">
    <source>
        <dbReference type="Proteomes" id="UP000466931"/>
    </source>
</evidence>
<evidence type="ECO:0000259" key="2">
    <source>
        <dbReference type="Pfam" id="PF11887"/>
    </source>
</evidence>
<dbReference type="InterPro" id="IPR003399">
    <property type="entry name" value="Mce/MlaD"/>
</dbReference>
<dbReference type="Proteomes" id="UP000466931">
    <property type="component" value="Chromosome"/>
</dbReference>
<feature type="domain" description="Mce/MlaD" evidence="1">
    <location>
        <begin position="47"/>
        <end position="122"/>
    </location>
</feature>
<evidence type="ECO:0000259" key="1">
    <source>
        <dbReference type="Pfam" id="PF02470"/>
    </source>
</evidence>
<dbReference type="NCBIfam" id="TIGR00996">
    <property type="entry name" value="Mtu_fam_mce"/>
    <property type="match status" value="1"/>
</dbReference>
<dbReference type="PANTHER" id="PTHR33371:SF15">
    <property type="entry name" value="LIPOPROTEIN LPRN"/>
    <property type="match status" value="1"/>
</dbReference>
<dbReference type="PROSITE" id="PS51257">
    <property type="entry name" value="PROKAR_LIPOPROTEIN"/>
    <property type="match status" value="1"/>
</dbReference>
<name>A0A7I7XYY1_9MYCO</name>
<organism evidence="3 4">
    <name type="scientific">Mycolicibacterium confluentis</name>
    <dbReference type="NCBI Taxonomy" id="28047"/>
    <lineage>
        <taxon>Bacteria</taxon>
        <taxon>Bacillati</taxon>
        <taxon>Actinomycetota</taxon>
        <taxon>Actinomycetes</taxon>
        <taxon>Mycobacteriales</taxon>
        <taxon>Mycobacteriaceae</taxon>
        <taxon>Mycolicibacterium</taxon>
    </lineage>
</organism>
<dbReference type="Pfam" id="PF11887">
    <property type="entry name" value="Mce4_CUP1"/>
    <property type="match status" value="1"/>
</dbReference>
<dbReference type="InterPro" id="IPR052336">
    <property type="entry name" value="MlaD_Phospholipid_Transporter"/>
</dbReference>
<feature type="domain" description="Mammalian cell entry C-terminal" evidence="2">
    <location>
        <begin position="130"/>
        <end position="301"/>
    </location>
</feature>